<evidence type="ECO:0000256" key="1">
    <source>
        <dbReference type="SAM" id="MobiDB-lite"/>
    </source>
</evidence>
<evidence type="ECO:0000313" key="7">
    <source>
        <dbReference type="Proteomes" id="UP000285883"/>
    </source>
</evidence>
<comment type="caution">
    <text evidence="5">The sequence shown here is derived from an EMBL/GenBank/DDBJ whole genome shotgun (WGS) entry which is preliminary data.</text>
</comment>
<dbReference type="AlphaFoldDB" id="A0A3R7K1L1"/>
<dbReference type="EMBL" id="MBDN02000049">
    <property type="protein sequence ID" value="RLN82639.1"/>
    <property type="molecule type" value="Genomic_DNA"/>
</dbReference>
<organism evidence="5 6">
    <name type="scientific">Phytophthora kernoviae</name>
    <dbReference type="NCBI Taxonomy" id="325452"/>
    <lineage>
        <taxon>Eukaryota</taxon>
        <taxon>Sar</taxon>
        <taxon>Stramenopiles</taxon>
        <taxon>Oomycota</taxon>
        <taxon>Peronosporomycetes</taxon>
        <taxon>Peronosporales</taxon>
        <taxon>Peronosporaceae</taxon>
        <taxon>Phytophthora</taxon>
    </lineage>
</organism>
<feature type="region of interest" description="Disordered" evidence="1">
    <location>
        <begin position="61"/>
        <end position="134"/>
    </location>
</feature>
<evidence type="ECO:0000313" key="2">
    <source>
        <dbReference type="EMBL" id="KAG2528301.1"/>
    </source>
</evidence>
<feature type="compositionally biased region" description="Basic and acidic residues" evidence="1">
    <location>
        <begin position="106"/>
        <end position="127"/>
    </location>
</feature>
<feature type="compositionally biased region" description="Basic and acidic residues" evidence="1">
    <location>
        <begin position="61"/>
        <end position="97"/>
    </location>
</feature>
<dbReference type="EMBL" id="JPWV03000043">
    <property type="protein sequence ID" value="KAG2528301.1"/>
    <property type="molecule type" value="Genomic_DNA"/>
</dbReference>
<accession>A0A3R7K1L1</accession>
<reference evidence="2" key="3">
    <citation type="submission" date="2020-06" db="EMBL/GenBank/DDBJ databases">
        <authorList>
            <person name="Studholme D.J."/>
        </authorList>
    </citation>
    <scope>NUCLEOTIDE SEQUENCE</scope>
    <source>
        <strain evidence="2">NZFS 2646</strain>
        <strain evidence="3">NZFS 3630</strain>
    </source>
</reference>
<reference evidence="2" key="1">
    <citation type="journal article" date="2015" name="Genom Data">
        <title>Genome sequences of six Phytophthora species associated with forests in New Zealand.</title>
        <authorList>
            <person name="Studholme D.J."/>
            <person name="McDougal R.L."/>
            <person name="Sambles C."/>
            <person name="Hansen E."/>
            <person name="Hardy G."/>
            <person name="Grant M."/>
            <person name="Ganley R.J."/>
            <person name="Williams N.M."/>
        </authorList>
    </citation>
    <scope>NUCLEOTIDE SEQUENCE</scope>
    <source>
        <strain evidence="2">NZFS 2646</strain>
        <strain evidence="3">NZFS 3630</strain>
    </source>
</reference>
<gene>
    <name evidence="4" type="ORF">BBI17_003532</name>
    <name evidence="5" type="ORF">BBO99_00002758</name>
    <name evidence="2" type="ORF">JM16_001296</name>
    <name evidence="3" type="ORF">JM18_002735</name>
</gene>
<reference evidence="6 7" key="2">
    <citation type="submission" date="2018-07" db="EMBL/GenBank/DDBJ databases">
        <title>Genome sequencing of oomycete isolates from Chile give support for New Zealand origin for Phytophthora kernoviae and make available the first Nothophytophthora sp. genome.</title>
        <authorList>
            <person name="Studholme D.J."/>
            <person name="Sanfuentes E."/>
            <person name="Panda P."/>
            <person name="Hill R."/>
            <person name="Sambles C."/>
            <person name="Grant M."/>
            <person name="Williams N.M."/>
            <person name="Mcdougal R.L."/>
        </authorList>
    </citation>
    <scope>NUCLEOTIDE SEQUENCE [LARGE SCALE GENOMIC DNA]</scope>
    <source>
        <strain evidence="4">Chile2</strain>
        <strain evidence="5">Chile4</strain>
    </source>
</reference>
<dbReference type="Proteomes" id="UP000285624">
    <property type="component" value="Unassembled WGS sequence"/>
</dbReference>
<evidence type="ECO:0000313" key="6">
    <source>
        <dbReference type="Proteomes" id="UP000285624"/>
    </source>
</evidence>
<dbReference type="Proteomes" id="UP000285883">
    <property type="component" value="Unassembled WGS sequence"/>
</dbReference>
<dbReference type="EMBL" id="MAYM02002262">
    <property type="protein sequence ID" value="RLN02067.1"/>
    <property type="molecule type" value="Genomic_DNA"/>
</dbReference>
<dbReference type="EMBL" id="JPWU03000044">
    <property type="protein sequence ID" value="KAG2529501.1"/>
    <property type="molecule type" value="Genomic_DNA"/>
</dbReference>
<name>A0A3R7K1L1_9STRA</name>
<dbReference type="Proteomes" id="UP000785171">
    <property type="component" value="Unassembled WGS sequence"/>
</dbReference>
<evidence type="ECO:0000313" key="3">
    <source>
        <dbReference type="EMBL" id="KAG2529501.1"/>
    </source>
</evidence>
<sequence length="134" mass="14920">MDQGGSKRVAMDFLNKAKQAAGKYGGGSSSSNTHEKKDESIFTKAMGAAEKYHVKEQAVKYAQKRVDERKKPENQHSGEKKDGSMVDKARVAAEDFLAKQGQPKPQHTEEKKDNQMGDMMNKAKEAMGKYSKKH</sequence>
<evidence type="ECO:0000313" key="5">
    <source>
        <dbReference type="EMBL" id="RLN82639.1"/>
    </source>
</evidence>
<evidence type="ECO:0000313" key="4">
    <source>
        <dbReference type="EMBL" id="RLN02067.1"/>
    </source>
</evidence>
<proteinExistence type="predicted"/>
<feature type="region of interest" description="Disordered" evidence="1">
    <location>
        <begin position="19"/>
        <end position="39"/>
    </location>
</feature>
<dbReference type="Proteomes" id="UP000792063">
    <property type="component" value="Unassembled WGS sequence"/>
</dbReference>
<keyword evidence="6" id="KW-1185">Reference proteome</keyword>
<protein>
    <submittedName>
        <fullName evidence="5">Uncharacterized protein</fullName>
    </submittedName>
</protein>